<dbReference type="EMBL" id="LXQA010831223">
    <property type="protein sequence ID" value="MCI73092.1"/>
    <property type="molecule type" value="Genomic_DNA"/>
</dbReference>
<dbReference type="AlphaFoldDB" id="A0A392UHZ9"/>
<name>A0A392UHZ9_9FABA</name>
<comment type="caution">
    <text evidence="1">The sequence shown here is derived from an EMBL/GenBank/DDBJ whole genome shotgun (WGS) entry which is preliminary data.</text>
</comment>
<keyword evidence="2" id="KW-1185">Reference proteome</keyword>
<evidence type="ECO:0000313" key="2">
    <source>
        <dbReference type="Proteomes" id="UP000265520"/>
    </source>
</evidence>
<sequence length="28" mass="3117">MNCEEPAIHVCSPDPVIRNVCRCSCVLQ</sequence>
<reference evidence="1 2" key="1">
    <citation type="journal article" date="2018" name="Front. Plant Sci.">
        <title>Red Clover (Trifolium pratense) and Zigzag Clover (T. medium) - A Picture of Genomic Similarities and Differences.</title>
        <authorList>
            <person name="Dluhosova J."/>
            <person name="Istvanek J."/>
            <person name="Nedelnik J."/>
            <person name="Repkova J."/>
        </authorList>
    </citation>
    <scope>NUCLEOTIDE SEQUENCE [LARGE SCALE GENOMIC DNA]</scope>
    <source>
        <strain evidence="2">cv. 10/8</strain>
        <tissue evidence="1">Leaf</tissue>
    </source>
</reference>
<proteinExistence type="predicted"/>
<protein>
    <submittedName>
        <fullName evidence="1">Uncharacterized protein</fullName>
    </submittedName>
</protein>
<organism evidence="1 2">
    <name type="scientific">Trifolium medium</name>
    <dbReference type="NCBI Taxonomy" id="97028"/>
    <lineage>
        <taxon>Eukaryota</taxon>
        <taxon>Viridiplantae</taxon>
        <taxon>Streptophyta</taxon>
        <taxon>Embryophyta</taxon>
        <taxon>Tracheophyta</taxon>
        <taxon>Spermatophyta</taxon>
        <taxon>Magnoliopsida</taxon>
        <taxon>eudicotyledons</taxon>
        <taxon>Gunneridae</taxon>
        <taxon>Pentapetalae</taxon>
        <taxon>rosids</taxon>
        <taxon>fabids</taxon>
        <taxon>Fabales</taxon>
        <taxon>Fabaceae</taxon>
        <taxon>Papilionoideae</taxon>
        <taxon>50 kb inversion clade</taxon>
        <taxon>NPAAA clade</taxon>
        <taxon>Hologalegina</taxon>
        <taxon>IRL clade</taxon>
        <taxon>Trifolieae</taxon>
        <taxon>Trifolium</taxon>
    </lineage>
</organism>
<evidence type="ECO:0000313" key="1">
    <source>
        <dbReference type="EMBL" id="MCI73092.1"/>
    </source>
</evidence>
<dbReference type="Proteomes" id="UP000265520">
    <property type="component" value="Unassembled WGS sequence"/>
</dbReference>
<accession>A0A392UHZ9</accession>
<feature type="non-terminal residue" evidence="1">
    <location>
        <position position="28"/>
    </location>
</feature>